<evidence type="ECO:0000313" key="5">
    <source>
        <dbReference type="Proteomes" id="UP001075354"/>
    </source>
</evidence>
<accession>A0AAV7XXH6</accession>
<evidence type="ECO:0000256" key="1">
    <source>
        <dbReference type="SAM" id="MobiDB-lite"/>
    </source>
</evidence>
<evidence type="ECO:0000256" key="2">
    <source>
        <dbReference type="SAM" id="Phobius"/>
    </source>
</evidence>
<keyword evidence="2" id="KW-1133">Transmembrane helix</keyword>
<evidence type="ECO:0000256" key="3">
    <source>
        <dbReference type="SAM" id="SignalP"/>
    </source>
</evidence>
<feature type="chain" id="PRO_5043518636" description="SEFIR domain-containing protein" evidence="3">
    <location>
        <begin position="29"/>
        <end position="591"/>
    </location>
</feature>
<sequence length="591" mass="67573">MSRKRCSLSMDYAVFVSLFAVLVHPVSSLVQPRYNVCQATEGGVAVPCAPSIHNVSCSFQLLDYMDNQCYGLKPNGTVYQEGNLVNVSIAPYVITTKSLRPYLNVSISNIKFTEIILKLSIDTTTDPCIKCMKFLVSNGTNLSLFWDCKWKYSKYPEHQMTLEYRAKSENYVDYRRFHFLTPRAKSDVEITDSKNLELLIYRENSREDPNCLTFYWARPPDKFDVLKYRVTLNEHGSSSRDQGFETPNTTCKFCGNLKFGTRYNISVEPWIMIDKSHDWGRLSYSDSFDIGQPPITKFIVPLVCCIVIITVLLLSLYIKTIKDKLKPTARNCVLVHVPTSQGHVVVVKKLVLFLKSLNMQVRFSKDEIVEGSLGDWWTKLLGAADLIIFVSNPPPENEAAMLRVTIFPTVAAVIESRVKQIIDNNIPKRYVNIRMPYCTQKDFFGCVEKGRTYHIYQDRFELLHYLLKPPTIYVPACFFRLLFSSIFRSKEWDDLKSAIDSFFESSDTVVEIDRSPSSSAPPSPSVSLSESDEEDKLIQKETLERILHGDTDSEDDSSVDETTHHYNTAMIKKGLATIDERMSLHHKISHT</sequence>
<keyword evidence="2" id="KW-0472">Membrane</keyword>
<organism evidence="4 5">
    <name type="scientific">Megalurothrips usitatus</name>
    <name type="common">bean blossom thrips</name>
    <dbReference type="NCBI Taxonomy" id="439358"/>
    <lineage>
        <taxon>Eukaryota</taxon>
        <taxon>Metazoa</taxon>
        <taxon>Ecdysozoa</taxon>
        <taxon>Arthropoda</taxon>
        <taxon>Hexapoda</taxon>
        <taxon>Insecta</taxon>
        <taxon>Pterygota</taxon>
        <taxon>Neoptera</taxon>
        <taxon>Paraneoptera</taxon>
        <taxon>Thysanoptera</taxon>
        <taxon>Terebrantia</taxon>
        <taxon>Thripoidea</taxon>
        <taxon>Thripidae</taxon>
        <taxon>Megalurothrips</taxon>
    </lineage>
</organism>
<feature type="region of interest" description="Disordered" evidence="1">
    <location>
        <begin position="513"/>
        <end position="534"/>
    </location>
</feature>
<evidence type="ECO:0008006" key="6">
    <source>
        <dbReference type="Google" id="ProtNLM"/>
    </source>
</evidence>
<dbReference type="EMBL" id="JAPTSV010000002">
    <property type="protein sequence ID" value="KAJ1530890.1"/>
    <property type="molecule type" value="Genomic_DNA"/>
</dbReference>
<protein>
    <recommendedName>
        <fullName evidence="6">SEFIR domain-containing protein</fullName>
    </recommendedName>
</protein>
<dbReference type="AlphaFoldDB" id="A0AAV7XXH6"/>
<feature type="transmembrane region" description="Helical" evidence="2">
    <location>
        <begin position="298"/>
        <end position="318"/>
    </location>
</feature>
<evidence type="ECO:0000313" key="4">
    <source>
        <dbReference type="EMBL" id="KAJ1530890.1"/>
    </source>
</evidence>
<proteinExistence type="predicted"/>
<keyword evidence="5" id="KW-1185">Reference proteome</keyword>
<dbReference type="Proteomes" id="UP001075354">
    <property type="component" value="Chromosome 2"/>
</dbReference>
<dbReference type="InterPro" id="IPR036116">
    <property type="entry name" value="FN3_sf"/>
</dbReference>
<comment type="caution">
    <text evidence="4">The sequence shown here is derived from an EMBL/GenBank/DDBJ whole genome shotgun (WGS) entry which is preliminary data.</text>
</comment>
<feature type="signal peptide" evidence="3">
    <location>
        <begin position="1"/>
        <end position="28"/>
    </location>
</feature>
<reference evidence="4" key="1">
    <citation type="submission" date="2022-12" db="EMBL/GenBank/DDBJ databases">
        <title>Chromosome-level genome assembly of the bean flower thrips Megalurothrips usitatus.</title>
        <authorList>
            <person name="Ma L."/>
            <person name="Liu Q."/>
            <person name="Li H."/>
            <person name="Cai W."/>
        </authorList>
    </citation>
    <scope>NUCLEOTIDE SEQUENCE</scope>
    <source>
        <strain evidence="4">Cailab_2022a</strain>
    </source>
</reference>
<dbReference type="SUPFAM" id="SSF49265">
    <property type="entry name" value="Fibronectin type III"/>
    <property type="match status" value="1"/>
</dbReference>
<keyword evidence="2" id="KW-0812">Transmembrane</keyword>
<name>A0AAV7XXH6_9NEOP</name>
<gene>
    <name evidence="4" type="ORF">ONE63_005732</name>
</gene>
<keyword evidence="3" id="KW-0732">Signal</keyword>